<evidence type="ECO:0000256" key="1">
    <source>
        <dbReference type="SAM" id="SignalP"/>
    </source>
</evidence>
<proteinExistence type="predicted"/>
<dbReference type="KEGG" id="fya:KMW28_15235"/>
<protein>
    <recommendedName>
        <fullName evidence="4">DUF4412 domain-containing protein</fullName>
    </recommendedName>
</protein>
<organism evidence="2 3">
    <name type="scientific">Flammeovirga yaeyamensis</name>
    <dbReference type="NCBI Taxonomy" id="367791"/>
    <lineage>
        <taxon>Bacteria</taxon>
        <taxon>Pseudomonadati</taxon>
        <taxon>Bacteroidota</taxon>
        <taxon>Cytophagia</taxon>
        <taxon>Cytophagales</taxon>
        <taxon>Flammeovirgaceae</taxon>
        <taxon>Flammeovirga</taxon>
    </lineage>
</organism>
<name>A0AAX1N091_9BACT</name>
<dbReference type="AlphaFoldDB" id="A0AAX1N091"/>
<dbReference type="EMBL" id="CP076132">
    <property type="protein sequence ID" value="QWG01004.1"/>
    <property type="molecule type" value="Genomic_DNA"/>
</dbReference>
<dbReference type="Proteomes" id="UP000678679">
    <property type="component" value="Chromosome 1"/>
</dbReference>
<keyword evidence="1" id="KW-0732">Signal</keyword>
<reference evidence="2 3" key="1">
    <citation type="submission" date="2021-05" db="EMBL/GenBank/DDBJ databases">
        <title>Comparative genomic studies on the polysaccharide-degrading batcterial strains of the Flammeovirga genus.</title>
        <authorList>
            <person name="Zewei F."/>
            <person name="Zheng Z."/>
            <person name="Yu L."/>
            <person name="Ruyue G."/>
            <person name="Yanhong M."/>
            <person name="Yuanyuan C."/>
            <person name="Jingyan G."/>
            <person name="Wenjun H."/>
        </authorList>
    </citation>
    <scope>NUCLEOTIDE SEQUENCE [LARGE SCALE GENOMIC DNA]</scope>
    <source>
        <strain evidence="2 3">NBRC:100898</strain>
    </source>
</reference>
<sequence length="219" mass="24254">MKLLNTLALLIFCQLAVTAQNFQFDKQINFEIYENGKLKEYPQARALVGAENTMGARVVLEEDAGAQYSVVDFNKGKIKILMRQFGQKVALETDINTDQLDVLGVSDVPVTEDKKIKKEIIGIKCRSFKGTKDNKTVIIHVGNFGADLKGYESFTKAICEKAGIELKDKEVILGVEMIDNQSKGSFKAYVRDIKEKSFKIDTSSYTTLGSSGSFGIPGF</sequence>
<accession>A0AAX1N091</accession>
<evidence type="ECO:0000313" key="2">
    <source>
        <dbReference type="EMBL" id="QWG01004.1"/>
    </source>
</evidence>
<keyword evidence="3" id="KW-1185">Reference proteome</keyword>
<evidence type="ECO:0008006" key="4">
    <source>
        <dbReference type="Google" id="ProtNLM"/>
    </source>
</evidence>
<dbReference type="RefSeq" id="WP_169662588.1">
    <property type="nucleotide sequence ID" value="NZ_CP076132.1"/>
</dbReference>
<feature type="signal peptide" evidence="1">
    <location>
        <begin position="1"/>
        <end position="19"/>
    </location>
</feature>
<feature type="chain" id="PRO_5043993319" description="DUF4412 domain-containing protein" evidence="1">
    <location>
        <begin position="20"/>
        <end position="219"/>
    </location>
</feature>
<gene>
    <name evidence="2" type="ORF">KMW28_15235</name>
</gene>
<evidence type="ECO:0000313" key="3">
    <source>
        <dbReference type="Proteomes" id="UP000678679"/>
    </source>
</evidence>